<dbReference type="Proteomes" id="UP000250321">
    <property type="component" value="Unassembled WGS sequence"/>
</dbReference>
<evidence type="ECO:0000313" key="1">
    <source>
        <dbReference type="EMBL" id="PQM38486.1"/>
    </source>
</evidence>
<gene>
    <name evidence="1" type="ORF">Pyn_00702</name>
</gene>
<evidence type="ECO:0000313" key="2">
    <source>
        <dbReference type="Proteomes" id="UP000250321"/>
    </source>
</evidence>
<dbReference type="EMBL" id="PJQY01003312">
    <property type="protein sequence ID" value="PQM38486.1"/>
    <property type="molecule type" value="Genomic_DNA"/>
</dbReference>
<name>A0A314UNV4_PRUYE</name>
<comment type="caution">
    <text evidence="1">The sequence shown here is derived from an EMBL/GenBank/DDBJ whole genome shotgun (WGS) entry which is preliminary data.</text>
</comment>
<accession>A0A314UNV4</accession>
<protein>
    <submittedName>
        <fullName evidence="1">Uncharacterized protein</fullName>
    </submittedName>
</protein>
<sequence>MMNHWLKRCTCACRSYHRRYVAETTLELFAVSATILSPQRCRLLRKDRLVGGEGGYVKDVVTYMIMDNLEVKRCVYHIMHILGSM</sequence>
<reference evidence="1 2" key="1">
    <citation type="submission" date="2018-02" db="EMBL/GenBank/DDBJ databases">
        <title>Draft genome of wild Prunus yedoensis var. nudiflora.</title>
        <authorList>
            <person name="Baek S."/>
            <person name="Kim J.-H."/>
            <person name="Choi K."/>
            <person name="Kim G.-B."/>
            <person name="Cho A."/>
            <person name="Jang H."/>
            <person name="Shin C.-H."/>
            <person name="Yu H.-J."/>
            <person name="Mun J.-H."/>
        </authorList>
    </citation>
    <scope>NUCLEOTIDE SEQUENCE [LARGE SCALE GENOMIC DNA]</scope>
    <source>
        <strain evidence="2">cv. Jeju island</strain>
        <tissue evidence="1">Leaf</tissue>
    </source>
</reference>
<dbReference type="AlphaFoldDB" id="A0A314UNV4"/>
<proteinExistence type="predicted"/>
<keyword evidence="2" id="KW-1185">Reference proteome</keyword>
<organism evidence="1 2">
    <name type="scientific">Prunus yedoensis var. nudiflora</name>
    <dbReference type="NCBI Taxonomy" id="2094558"/>
    <lineage>
        <taxon>Eukaryota</taxon>
        <taxon>Viridiplantae</taxon>
        <taxon>Streptophyta</taxon>
        <taxon>Embryophyta</taxon>
        <taxon>Tracheophyta</taxon>
        <taxon>Spermatophyta</taxon>
        <taxon>Magnoliopsida</taxon>
        <taxon>eudicotyledons</taxon>
        <taxon>Gunneridae</taxon>
        <taxon>Pentapetalae</taxon>
        <taxon>rosids</taxon>
        <taxon>fabids</taxon>
        <taxon>Rosales</taxon>
        <taxon>Rosaceae</taxon>
        <taxon>Amygdaloideae</taxon>
        <taxon>Amygdaleae</taxon>
        <taxon>Prunus</taxon>
    </lineage>
</organism>